<organism evidence="1 2">
    <name type="scientific">Romanomermis culicivorax</name>
    <name type="common">Nematode worm</name>
    <dbReference type="NCBI Taxonomy" id="13658"/>
    <lineage>
        <taxon>Eukaryota</taxon>
        <taxon>Metazoa</taxon>
        <taxon>Ecdysozoa</taxon>
        <taxon>Nematoda</taxon>
        <taxon>Enoplea</taxon>
        <taxon>Dorylaimia</taxon>
        <taxon>Mermithida</taxon>
        <taxon>Mermithoidea</taxon>
        <taxon>Mermithidae</taxon>
        <taxon>Romanomermis</taxon>
    </lineage>
</organism>
<name>A0A915IMF3_ROMCU</name>
<evidence type="ECO:0000313" key="1">
    <source>
        <dbReference type="Proteomes" id="UP000887565"/>
    </source>
</evidence>
<proteinExistence type="predicted"/>
<evidence type="ECO:0000313" key="2">
    <source>
        <dbReference type="WBParaSite" id="nRc.2.0.1.t14985-RA"/>
    </source>
</evidence>
<sequence length="98" mass="11532">MVQKCVPKLRTCQARPSSIFFPQSMSKEREKERPLWAFIDRQEKEIRFSNSSQRGPAIDIQFVAFWKNKVLAHLEKSLFEQGRAKNMGDRQFLTPICD</sequence>
<keyword evidence="1" id="KW-1185">Reference proteome</keyword>
<dbReference type="WBParaSite" id="nRc.2.0.1.t14985-RA">
    <property type="protein sequence ID" value="nRc.2.0.1.t14985-RA"/>
    <property type="gene ID" value="nRc.2.0.1.g14985"/>
</dbReference>
<dbReference type="AlphaFoldDB" id="A0A915IMF3"/>
<reference evidence="2" key="1">
    <citation type="submission" date="2022-11" db="UniProtKB">
        <authorList>
            <consortium name="WormBaseParasite"/>
        </authorList>
    </citation>
    <scope>IDENTIFICATION</scope>
</reference>
<dbReference type="Proteomes" id="UP000887565">
    <property type="component" value="Unplaced"/>
</dbReference>
<protein>
    <submittedName>
        <fullName evidence="2">Uncharacterized protein</fullName>
    </submittedName>
</protein>
<accession>A0A915IMF3</accession>